<feature type="compositionally biased region" description="Pro residues" evidence="1">
    <location>
        <begin position="115"/>
        <end position="124"/>
    </location>
</feature>
<feature type="compositionally biased region" description="Basic residues" evidence="1">
    <location>
        <begin position="91"/>
        <end position="104"/>
    </location>
</feature>
<protein>
    <submittedName>
        <fullName evidence="2">Uncharacterized protein</fullName>
    </submittedName>
</protein>
<accession>A0A2H3CKC2</accession>
<feature type="region of interest" description="Disordered" evidence="1">
    <location>
        <begin position="162"/>
        <end position="189"/>
    </location>
</feature>
<feature type="compositionally biased region" description="Acidic residues" evidence="1">
    <location>
        <begin position="55"/>
        <end position="73"/>
    </location>
</feature>
<feature type="compositionally biased region" description="Basic and acidic residues" evidence="1">
    <location>
        <begin position="105"/>
        <end position="114"/>
    </location>
</feature>
<reference evidence="3" key="1">
    <citation type="journal article" date="2017" name="Nat. Ecol. Evol.">
        <title>Genome expansion and lineage-specific genetic innovations in the forest pathogenic fungi Armillaria.</title>
        <authorList>
            <person name="Sipos G."/>
            <person name="Prasanna A.N."/>
            <person name="Walter M.C."/>
            <person name="O'Connor E."/>
            <person name="Balint B."/>
            <person name="Krizsan K."/>
            <person name="Kiss B."/>
            <person name="Hess J."/>
            <person name="Varga T."/>
            <person name="Slot J."/>
            <person name="Riley R."/>
            <person name="Boka B."/>
            <person name="Rigling D."/>
            <person name="Barry K."/>
            <person name="Lee J."/>
            <person name="Mihaltcheva S."/>
            <person name="LaButti K."/>
            <person name="Lipzen A."/>
            <person name="Waldron R."/>
            <person name="Moloney N.M."/>
            <person name="Sperisen C."/>
            <person name="Kredics L."/>
            <person name="Vagvoelgyi C."/>
            <person name="Patrignani A."/>
            <person name="Fitzpatrick D."/>
            <person name="Nagy I."/>
            <person name="Doyle S."/>
            <person name="Anderson J.B."/>
            <person name="Grigoriev I.V."/>
            <person name="Gueldener U."/>
            <person name="Muensterkoetter M."/>
            <person name="Nagy L.G."/>
        </authorList>
    </citation>
    <scope>NUCLEOTIDE SEQUENCE [LARGE SCALE GENOMIC DNA]</scope>
    <source>
        <strain evidence="3">28-4</strain>
    </source>
</reference>
<dbReference type="AlphaFoldDB" id="A0A2H3CKC2"/>
<proteinExistence type="predicted"/>
<dbReference type="STRING" id="1076256.A0A2H3CKC2"/>
<evidence type="ECO:0000256" key="1">
    <source>
        <dbReference type="SAM" id="MobiDB-lite"/>
    </source>
</evidence>
<sequence>MDEDVDMDAPQISTLREEVTPPPPQRTGIRVKLVVGKKNAGPTVTVPSKRPHTEDEADEDEDQEDQLIDDDDDVSAKPSKAPARPVEATPKRKAPVKRKAKKTEKKSSEEKQEKPVPPPPPPSLPGMFFLCVAENSWSNSWYTEEGFDPNHISLTVAPPVEPAPAPPKAAKKKPAAKKAPVKPKVTKPPKVKNVLPQLADDAGVLSEGGFTGTAASSPVTTHFANSPEPELGDAPVEEINIDTLLLPVYPLPTKPFPVQPPPKISTGFAPVMPLDRSGKKVRVWRVANREIRGIAGGRWFAHAWVGEKDSEYAGSKASEGALTIPKLPAVLSASGKGKGKVNKAHSLAGTSRSGSLVPEGPTIPGVRNLTKMRNSIQFPPPPSSEAGDSDMMGPS</sequence>
<feature type="compositionally biased region" description="Basic residues" evidence="1">
    <location>
        <begin position="169"/>
        <end position="189"/>
    </location>
</feature>
<feature type="region of interest" description="Disordered" evidence="1">
    <location>
        <begin position="334"/>
        <end position="395"/>
    </location>
</feature>
<feature type="region of interest" description="Disordered" evidence="1">
    <location>
        <begin position="1"/>
        <end position="127"/>
    </location>
</feature>
<organism evidence="2 3">
    <name type="scientific">Armillaria solidipes</name>
    <dbReference type="NCBI Taxonomy" id="1076256"/>
    <lineage>
        <taxon>Eukaryota</taxon>
        <taxon>Fungi</taxon>
        <taxon>Dikarya</taxon>
        <taxon>Basidiomycota</taxon>
        <taxon>Agaricomycotina</taxon>
        <taxon>Agaricomycetes</taxon>
        <taxon>Agaricomycetidae</taxon>
        <taxon>Agaricales</taxon>
        <taxon>Marasmiineae</taxon>
        <taxon>Physalacriaceae</taxon>
        <taxon>Armillaria</taxon>
    </lineage>
</organism>
<name>A0A2H3CKC2_9AGAR</name>
<evidence type="ECO:0000313" key="3">
    <source>
        <dbReference type="Proteomes" id="UP000218334"/>
    </source>
</evidence>
<feature type="region of interest" description="Disordered" evidence="1">
    <location>
        <begin position="213"/>
        <end position="232"/>
    </location>
</feature>
<gene>
    <name evidence="2" type="ORF">ARMSODRAFT_1011813</name>
</gene>
<keyword evidence="3" id="KW-1185">Reference proteome</keyword>
<evidence type="ECO:0000313" key="2">
    <source>
        <dbReference type="EMBL" id="PBK76573.1"/>
    </source>
</evidence>
<dbReference type="EMBL" id="KZ293416">
    <property type="protein sequence ID" value="PBK76573.1"/>
    <property type="molecule type" value="Genomic_DNA"/>
</dbReference>
<dbReference type="Proteomes" id="UP000218334">
    <property type="component" value="Unassembled WGS sequence"/>
</dbReference>
<feature type="compositionally biased region" description="Polar residues" evidence="1">
    <location>
        <begin position="213"/>
        <end position="224"/>
    </location>
</feature>